<evidence type="ECO:0000313" key="1">
    <source>
        <dbReference type="EMBL" id="NPT54216.1"/>
    </source>
</evidence>
<sequence>MLRFRRDFGTVFRGVHNWDVLHALNPSLPRKDMWLAQNRSRTGLRRKKAALNISPGGFGPYAHPELSLLEEKQDLWHDYCGTRPH</sequence>
<accession>A0A972NIX7</accession>
<evidence type="ECO:0000313" key="2">
    <source>
        <dbReference type="Proteomes" id="UP000655523"/>
    </source>
</evidence>
<comment type="caution">
    <text evidence="1">The sequence shown here is derived from an EMBL/GenBank/DDBJ whole genome shotgun (WGS) entry which is preliminary data.</text>
</comment>
<reference evidence="1 2" key="1">
    <citation type="submission" date="2019-11" db="EMBL/GenBank/DDBJ databases">
        <title>Metabolism of dissolved organic matter in forest soils.</title>
        <authorList>
            <person name="Cyle K.T."/>
            <person name="Wilhelm R.C."/>
            <person name="Martinez C.E."/>
        </authorList>
    </citation>
    <scope>NUCLEOTIDE SEQUENCE [LARGE SCALE GENOMIC DNA]</scope>
    <source>
        <strain evidence="1 2">5N</strain>
    </source>
</reference>
<name>A0A972NIX7_9BURK</name>
<dbReference type="AlphaFoldDB" id="A0A972NIX7"/>
<dbReference type="RefSeq" id="WP_172161480.1">
    <property type="nucleotide sequence ID" value="NZ_WOEZ01000034.1"/>
</dbReference>
<dbReference type="EMBL" id="WOEZ01000034">
    <property type="protein sequence ID" value="NPT54216.1"/>
    <property type="molecule type" value="Genomic_DNA"/>
</dbReference>
<keyword evidence="2" id="KW-1185">Reference proteome</keyword>
<organism evidence="1 2">
    <name type="scientific">Paraburkholderia elongata</name>
    <dbReference type="NCBI Taxonomy" id="2675747"/>
    <lineage>
        <taxon>Bacteria</taxon>
        <taxon>Pseudomonadati</taxon>
        <taxon>Pseudomonadota</taxon>
        <taxon>Betaproteobacteria</taxon>
        <taxon>Burkholderiales</taxon>
        <taxon>Burkholderiaceae</taxon>
        <taxon>Paraburkholderia</taxon>
    </lineage>
</organism>
<dbReference type="Proteomes" id="UP000655523">
    <property type="component" value="Unassembled WGS sequence"/>
</dbReference>
<proteinExistence type="predicted"/>
<protein>
    <submittedName>
        <fullName evidence="1">Uncharacterized protein</fullName>
    </submittedName>
</protein>
<gene>
    <name evidence="1" type="ORF">GNZ13_06240</name>
</gene>